<dbReference type="EMBL" id="BLAY01000128">
    <property type="protein sequence ID" value="GET41623.1"/>
    <property type="molecule type" value="Genomic_DNA"/>
</dbReference>
<dbReference type="Proteomes" id="UP001050975">
    <property type="component" value="Unassembled WGS sequence"/>
</dbReference>
<accession>A0AAV3XJ58</accession>
<evidence type="ECO:0000313" key="2">
    <source>
        <dbReference type="EMBL" id="GET41623.1"/>
    </source>
</evidence>
<dbReference type="InterPro" id="IPR039554">
    <property type="entry name" value="HigA2-like_HTH"/>
</dbReference>
<dbReference type="GO" id="GO:0003677">
    <property type="term" value="F:DNA binding"/>
    <property type="evidence" value="ECO:0007669"/>
    <property type="project" value="InterPro"/>
</dbReference>
<evidence type="ECO:0000259" key="1">
    <source>
        <dbReference type="Pfam" id="PF13744"/>
    </source>
</evidence>
<proteinExistence type="predicted"/>
<dbReference type="Pfam" id="PF13744">
    <property type="entry name" value="HTH_37"/>
    <property type="match status" value="1"/>
</dbReference>
<protein>
    <submittedName>
        <fullName evidence="2">Helix-turn-helix domain protein</fullName>
    </submittedName>
</protein>
<name>A0AAV3XJ58_9CYAN</name>
<dbReference type="SUPFAM" id="SSF47413">
    <property type="entry name" value="lambda repressor-like DNA-binding domains"/>
    <property type="match status" value="1"/>
</dbReference>
<dbReference type="Gene3D" id="1.10.260.40">
    <property type="entry name" value="lambda repressor-like DNA-binding domains"/>
    <property type="match status" value="1"/>
</dbReference>
<dbReference type="AlphaFoldDB" id="A0AAV3XJ58"/>
<dbReference type="RefSeq" id="WP_226588073.1">
    <property type="nucleotide sequence ID" value="NZ_BLAY01000128.1"/>
</dbReference>
<sequence>MNEEIKVTKAGDNIFEDLGFTPSEAASLKVRADLMLDLRKYILSQGWTQEQAAAFFGETQPCISNLMNGEVGRFSADKLINMLAKAGMEVRVEVVPVA</sequence>
<dbReference type="InterPro" id="IPR010982">
    <property type="entry name" value="Lambda_DNA-bd_dom_sf"/>
</dbReference>
<reference evidence="2" key="1">
    <citation type="submission" date="2019-10" db="EMBL/GenBank/DDBJ databases">
        <title>Draft genome sequece of Microseira wollei NIES-4236.</title>
        <authorList>
            <person name="Yamaguchi H."/>
            <person name="Suzuki S."/>
            <person name="Kawachi M."/>
        </authorList>
    </citation>
    <scope>NUCLEOTIDE SEQUENCE</scope>
    <source>
        <strain evidence="2">NIES-4236</strain>
    </source>
</reference>
<dbReference type="InterPro" id="IPR001387">
    <property type="entry name" value="Cro/C1-type_HTH"/>
</dbReference>
<dbReference type="CDD" id="cd00093">
    <property type="entry name" value="HTH_XRE"/>
    <property type="match status" value="1"/>
</dbReference>
<keyword evidence="3" id="KW-1185">Reference proteome</keyword>
<feature type="domain" description="HigA2-like helix-turn-helix" evidence="1">
    <location>
        <begin position="15"/>
        <end position="94"/>
    </location>
</feature>
<gene>
    <name evidence="2" type="ORF">MiSe_64350</name>
</gene>
<organism evidence="2 3">
    <name type="scientific">Microseira wollei NIES-4236</name>
    <dbReference type="NCBI Taxonomy" id="2530354"/>
    <lineage>
        <taxon>Bacteria</taxon>
        <taxon>Bacillati</taxon>
        <taxon>Cyanobacteriota</taxon>
        <taxon>Cyanophyceae</taxon>
        <taxon>Oscillatoriophycideae</taxon>
        <taxon>Aerosakkonematales</taxon>
        <taxon>Aerosakkonemataceae</taxon>
        <taxon>Microseira</taxon>
    </lineage>
</organism>
<comment type="caution">
    <text evidence="2">The sequence shown here is derived from an EMBL/GenBank/DDBJ whole genome shotgun (WGS) entry which is preliminary data.</text>
</comment>
<evidence type="ECO:0000313" key="3">
    <source>
        <dbReference type="Proteomes" id="UP001050975"/>
    </source>
</evidence>